<sequence>MGVQNIISGLVRCWQGCWHEELETVEIGLATVEIMMMNMYCQCKGCKRKVKRSVKNMEGVREVEVDLEQGKLTVTGYVDPNEVLERVRRRAWKESEFWAMADEPYVVPYAYAPQPYVLQPKHDTEPPTLAHASFFQDLNYATPFNHDNPNACSIM</sequence>
<dbReference type="AlphaFoldDB" id="A0A445HYF7"/>
<dbReference type="Pfam" id="PF00403">
    <property type="entry name" value="HMA"/>
    <property type="match status" value="1"/>
</dbReference>
<dbReference type="PROSITE" id="PS50846">
    <property type="entry name" value="HMA_2"/>
    <property type="match status" value="1"/>
</dbReference>
<dbReference type="GO" id="GO:0046872">
    <property type="term" value="F:metal ion binding"/>
    <property type="evidence" value="ECO:0007669"/>
    <property type="project" value="UniProtKB-KW"/>
</dbReference>
<dbReference type="InterPro" id="IPR036163">
    <property type="entry name" value="HMA_dom_sf"/>
</dbReference>
<evidence type="ECO:0000313" key="4">
    <source>
        <dbReference type="Proteomes" id="UP000289340"/>
    </source>
</evidence>
<feature type="domain" description="HMA" evidence="2">
    <location>
        <begin position="30"/>
        <end position="100"/>
    </location>
</feature>
<evidence type="ECO:0000259" key="2">
    <source>
        <dbReference type="PROSITE" id="PS50846"/>
    </source>
</evidence>
<dbReference type="InterPro" id="IPR006121">
    <property type="entry name" value="HMA_dom"/>
</dbReference>
<dbReference type="PANTHER" id="PTHR22814">
    <property type="entry name" value="COPPER TRANSPORT PROTEIN ATOX1-RELATED"/>
    <property type="match status" value="1"/>
</dbReference>
<evidence type="ECO:0000256" key="1">
    <source>
        <dbReference type="ARBA" id="ARBA00022723"/>
    </source>
</evidence>
<comment type="caution">
    <text evidence="3">The sequence shown here is derived from an EMBL/GenBank/DDBJ whole genome shotgun (WGS) entry which is preliminary data.</text>
</comment>
<keyword evidence="1" id="KW-0479">Metal-binding</keyword>
<dbReference type="EMBL" id="QZWG01000011">
    <property type="protein sequence ID" value="RZB78858.1"/>
    <property type="molecule type" value="Genomic_DNA"/>
</dbReference>
<protein>
    <submittedName>
        <fullName evidence="3">Heavy metal-associated isoprenylated plant protein 27</fullName>
    </submittedName>
</protein>
<gene>
    <name evidence="3" type="ORF">D0Y65_029300</name>
</gene>
<reference evidence="3 4" key="1">
    <citation type="submission" date="2018-09" db="EMBL/GenBank/DDBJ databases">
        <title>A high-quality reference genome of wild soybean provides a powerful tool to mine soybean genomes.</title>
        <authorList>
            <person name="Xie M."/>
            <person name="Chung C.Y.L."/>
            <person name="Li M.-W."/>
            <person name="Wong F.-L."/>
            <person name="Chan T.-F."/>
            <person name="Lam H.-M."/>
        </authorList>
    </citation>
    <scope>NUCLEOTIDE SEQUENCE [LARGE SCALE GENOMIC DNA]</scope>
    <source>
        <strain evidence="4">cv. W05</strain>
        <tissue evidence="3">Hypocotyl of etiolated seedlings</tissue>
    </source>
</reference>
<dbReference type="Gramene" id="XM_028335049.1">
    <property type="protein sequence ID" value="XP_028190850.1"/>
    <property type="gene ID" value="LOC114376781"/>
</dbReference>
<proteinExistence type="predicted"/>
<dbReference type="Proteomes" id="UP000289340">
    <property type="component" value="Chromosome 11"/>
</dbReference>
<accession>A0A445HYF7</accession>
<dbReference type="CDD" id="cd00371">
    <property type="entry name" value="HMA"/>
    <property type="match status" value="1"/>
</dbReference>
<dbReference type="PANTHER" id="PTHR22814:SF288">
    <property type="entry name" value="HEAVY METAL-ASSOCIATED ISOPRENYLATED PLANT PROTEIN 30"/>
    <property type="match status" value="1"/>
</dbReference>
<dbReference type="Gene3D" id="3.30.70.100">
    <property type="match status" value="1"/>
</dbReference>
<keyword evidence="4" id="KW-1185">Reference proteome</keyword>
<name>A0A445HYF7_GLYSO</name>
<organism evidence="3 4">
    <name type="scientific">Glycine soja</name>
    <name type="common">Wild soybean</name>
    <dbReference type="NCBI Taxonomy" id="3848"/>
    <lineage>
        <taxon>Eukaryota</taxon>
        <taxon>Viridiplantae</taxon>
        <taxon>Streptophyta</taxon>
        <taxon>Embryophyta</taxon>
        <taxon>Tracheophyta</taxon>
        <taxon>Spermatophyta</taxon>
        <taxon>Magnoliopsida</taxon>
        <taxon>eudicotyledons</taxon>
        <taxon>Gunneridae</taxon>
        <taxon>Pentapetalae</taxon>
        <taxon>rosids</taxon>
        <taxon>fabids</taxon>
        <taxon>Fabales</taxon>
        <taxon>Fabaceae</taxon>
        <taxon>Papilionoideae</taxon>
        <taxon>50 kb inversion clade</taxon>
        <taxon>NPAAA clade</taxon>
        <taxon>indigoferoid/millettioid clade</taxon>
        <taxon>Phaseoleae</taxon>
        <taxon>Glycine</taxon>
        <taxon>Glycine subgen. Soja</taxon>
    </lineage>
</organism>
<evidence type="ECO:0000313" key="3">
    <source>
        <dbReference type="EMBL" id="RZB78858.1"/>
    </source>
</evidence>
<dbReference type="SUPFAM" id="SSF55008">
    <property type="entry name" value="HMA, heavy metal-associated domain"/>
    <property type="match status" value="1"/>
</dbReference>